<dbReference type="AlphaFoldDB" id="A0A248UMW9"/>
<name>A0A248UMW9_9HYPH</name>
<protein>
    <submittedName>
        <fullName evidence="1">Putative ABC transporter ATP-binding domain protein</fullName>
    </submittedName>
</protein>
<sequence>MEFIKMIAKKVTVFNRGEVLMEDTIERVLADQRVKDVYLGKQTGGVTL</sequence>
<dbReference type="Proteomes" id="UP000215256">
    <property type="component" value="Plasmid unnamed1"/>
</dbReference>
<geneLocation type="plasmid" evidence="1 2">
    <name>unnamed1</name>
</geneLocation>
<evidence type="ECO:0000313" key="2">
    <source>
        <dbReference type="Proteomes" id="UP000215256"/>
    </source>
</evidence>
<dbReference type="GO" id="GO:0005524">
    <property type="term" value="F:ATP binding"/>
    <property type="evidence" value="ECO:0007669"/>
    <property type="project" value="UniProtKB-KW"/>
</dbReference>
<proteinExistence type="predicted"/>
<gene>
    <name evidence="1" type="ORF">CES85_3272</name>
</gene>
<organism evidence="1 2">
    <name type="scientific">Ochrobactrum quorumnocens</name>
    <dbReference type="NCBI Taxonomy" id="271865"/>
    <lineage>
        <taxon>Bacteria</taxon>
        <taxon>Pseudomonadati</taxon>
        <taxon>Pseudomonadota</taxon>
        <taxon>Alphaproteobacteria</taxon>
        <taxon>Hyphomicrobiales</taxon>
        <taxon>Brucellaceae</taxon>
        <taxon>Brucella/Ochrobactrum group</taxon>
        <taxon>Ochrobactrum</taxon>
    </lineage>
</organism>
<dbReference type="EMBL" id="CP022605">
    <property type="protein sequence ID" value="ASV88197.1"/>
    <property type="molecule type" value="Genomic_DNA"/>
</dbReference>
<keyword evidence="1" id="KW-0614">Plasmid</keyword>
<accession>A0A248UMW9</accession>
<evidence type="ECO:0000313" key="1">
    <source>
        <dbReference type="EMBL" id="ASV88197.1"/>
    </source>
</evidence>
<reference evidence="1 2" key="1">
    <citation type="submission" date="2017-07" db="EMBL/GenBank/DDBJ databases">
        <title>Phylogenetic study on the rhizospheric bacterium Ochrobactrum sp. A44.</title>
        <authorList>
            <person name="Krzyzanowska D.M."/>
            <person name="Ossowicki A."/>
            <person name="Rajewska M."/>
            <person name="Maciag T."/>
            <person name="Kaczynski Z."/>
            <person name="Czerwicka M."/>
            <person name="Jafra S."/>
        </authorList>
    </citation>
    <scope>NUCLEOTIDE SEQUENCE [LARGE SCALE GENOMIC DNA]</scope>
    <source>
        <strain evidence="1 2">A44</strain>
        <plasmid evidence="1 2">unnamed1</plasmid>
    </source>
</reference>
<keyword evidence="1" id="KW-0067">ATP-binding</keyword>
<dbReference type="KEGG" id="och:CES85_3272"/>
<keyword evidence="1" id="KW-0547">Nucleotide-binding</keyword>